<dbReference type="EMBL" id="SRLE01000009">
    <property type="protein sequence ID" value="TGD72436.1"/>
    <property type="molecule type" value="Genomic_DNA"/>
</dbReference>
<dbReference type="HAMAP" id="MF_01270">
    <property type="entry name" value="AnhMurNAc_kinase"/>
    <property type="match status" value="1"/>
</dbReference>
<dbReference type="RefSeq" id="WP_135444551.1">
    <property type="nucleotide sequence ID" value="NZ_SRLE01000009.1"/>
</dbReference>
<keyword evidence="1 2" id="KW-0808">Transferase</keyword>
<keyword evidence="1 2" id="KW-0418">Kinase</keyword>
<proteinExistence type="inferred from homology"/>
<dbReference type="Proteomes" id="UP000298050">
    <property type="component" value="Unassembled WGS sequence"/>
</dbReference>
<dbReference type="CDD" id="cd24050">
    <property type="entry name" value="ASKHA_NBD_ANMK"/>
    <property type="match status" value="1"/>
</dbReference>
<gene>
    <name evidence="1" type="primary">anmK</name>
    <name evidence="2" type="ORF">E4634_12945</name>
</gene>
<accession>A0A4Z0LZ37</accession>
<comment type="caution">
    <text evidence="2">The sequence shown here is derived from an EMBL/GenBank/DDBJ whole genome shotgun (WGS) entry which is preliminary data.</text>
</comment>
<name>A0A4Z0LZ37_9GAMM</name>
<evidence type="ECO:0000313" key="2">
    <source>
        <dbReference type="EMBL" id="TGD72436.1"/>
    </source>
</evidence>
<dbReference type="Gene3D" id="3.30.420.40">
    <property type="match status" value="2"/>
</dbReference>
<dbReference type="SUPFAM" id="SSF53067">
    <property type="entry name" value="Actin-like ATPase domain"/>
    <property type="match status" value="1"/>
</dbReference>
<dbReference type="OrthoDB" id="9763949at2"/>
<dbReference type="Pfam" id="PF03702">
    <property type="entry name" value="AnmK"/>
    <property type="match status" value="1"/>
</dbReference>
<keyword evidence="1" id="KW-0547">Nucleotide-binding</keyword>
<comment type="function">
    <text evidence="1">Catalyzes the specific phosphorylation of 1,6-anhydro-N-acetylmuramic acid (anhMurNAc) with the simultaneous cleavage of the 1,6-anhydro ring, generating MurNAc-6-P. Is required for the utilization of anhMurNAc either imported from the medium or derived from its own cell wall murein, and thus plays a role in cell wall recycling.</text>
</comment>
<keyword evidence="1" id="KW-0119">Carbohydrate metabolism</keyword>
<dbReference type="GO" id="GO:0005524">
    <property type="term" value="F:ATP binding"/>
    <property type="evidence" value="ECO:0007669"/>
    <property type="project" value="UniProtKB-UniRule"/>
</dbReference>
<dbReference type="GO" id="GO:0097175">
    <property type="term" value="P:1,6-anhydro-N-acetyl-beta-muramic acid catabolic process"/>
    <property type="evidence" value="ECO:0007669"/>
    <property type="project" value="UniProtKB-UniRule"/>
</dbReference>
<dbReference type="GO" id="GO:0006040">
    <property type="term" value="P:amino sugar metabolic process"/>
    <property type="evidence" value="ECO:0007669"/>
    <property type="project" value="InterPro"/>
</dbReference>
<dbReference type="PANTHER" id="PTHR30605:SF0">
    <property type="entry name" value="ANHYDRO-N-ACETYLMURAMIC ACID KINASE"/>
    <property type="match status" value="1"/>
</dbReference>
<organism evidence="2 3">
    <name type="scientific">Mangrovimicrobium sediminis</name>
    <dbReference type="NCBI Taxonomy" id="2562682"/>
    <lineage>
        <taxon>Bacteria</taxon>
        <taxon>Pseudomonadati</taxon>
        <taxon>Pseudomonadota</taxon>
        <taxon>Gammaproteobacteria</taxon>
        <taxon>Cellvibrionales</taxon>
        <taxon>Halieaceae</taxon>
        <taxon>Mangrovimicrobium</taxon>
    </lineage>
</organism>
<keyword evidence="1" id="KW-0067">ATP-binding</keyword>
<dbReference type="UniPathway" id="UPA00343"/>
<dbReference type="AlphaFoldDB" id="A0A4Z0LZ37"/>
<dbReference type="GO" id="GO:0009254">
    <property type="term" value="P:peptidoglycan turnover"/>
    <property type="evidence" value="ECO:0007669"/>
    <property type="project" value="UniProtKB-UniRule"/>
</dbReference>
<evidence type="ECO:0000313" key="3">
    <source>
        <dbReference type="Proteomes" id="UP000298050"/>
    </source>
</evidence>
<reference evidence="2 3" key="1">
    <citation type="submission" date="2019-04" db="EMBL/GenBank/DDBJ databases">
        <title>Taxonomy of novel Haliea sp. from mangrove soil of West Coast of India.</title>
        <authorList>
            <person name="Verma A."/>
            <person name="Kumar P."/>
            <person name="Krishnamurthi S."/>
        </authorList>
    </citation>
    <scope>NUCLEOTIDE SEQUENCE [LARGE SCALE GENOMIC DNA]</scope>
    <source>
        <strain evidence="2 3">SAOS-164</strain>
    </source>
</reference>
<feature type="binding site" evidence="1">
    <location>
        <begin position="15"/>
        <end position="22"/>
    </location>
    <ligand>
        <name>ATP</name>
        <dbReference type="ChEBI" id="CHEBI:30616"/>
    </ligand>
</feature>
<dbReference type="NCBIfam" id="NF007139">
    <property type="entry name" value="PRK09585.1-3"/>
    <property type="match status" value="1"/>
</dbReference>
<keyword evidence="3" id="KW-1185">Reference proteome</keyword>
<dbReference type="PANTHER" id="PTHR30605">
    <property type="entry name" value="ANHYDRO-N-ACETYLMURAMIC ACID KINASE"/>
    <property type="match status" value="1"/>
</dbReference>
<dbReference type="GO" id="GO:0016301">
    <property type="term" value="F:kinase activity"/>
    <property type="evidence" value="ECO:0007669"/>
    <property type="project" value="UniProtKB-KW"/>
</dbReference>
<dbReference type="UniPathway" id="UPA00544"/>
<comment type="pathway">
    <text evidence="1">Cell wall biogenesis; peptidoglycan recycling.</text>
</comment>
<dbReference type="InterPro" id="IPR043129">
    <property type="entry name" value="ATPase_NBD"/>
</dbReference>
<comment type="similarity">
    <text evidence="1">Belongs to the anhydro-N-acetylmuramic acid kinase family.</text>
</comment>
<dbReference type="InterPro" id="IPR005338">
    <property type="entry name" value="Anhydro_N_Ac-Mur_kinase"/>
</dbReference>
<sequence length="389" mass="40329">MTHPPRGLYAGLMSGTSVDAIDTALVRIDQDIALEHCHSHPLPPALRDAIAAISHSGADEIERLGVLDRQLGALFAEATLALLESANTAPEAVTAIGSHGQTVRHRPPSGGHSREEAFTLQLADPNTIAELTGITTVADFRRRDIAAGGEGAPLAPAFHAQAFSSPGSRRAVVNIGGISNISLLDGQTLVAGFDSGPGNTLMDHWIQRHLGEPFDRDGAWAATGKVDHALLALLLQHPYLALRGPRSTGKEAFNLAWLDEVLEASGSQPGAADVQATLALFTAQTIAAPVLEEHGIDAVFVCGGGAHNRELMRVLGTLLAPIAVASTEALGIAPDWVEAATFAWLASRTMAGLHGNAPAVTGASEERILGGVYPGRGPAISATQAPEVG</sequence>
<dbReference type="GO" id="GO:0016773">
    <property type="term" value="F:phosphotransferase activity, alcohol group as acceptor"/>
    <property type="evidence" value="ECO:0007669"/>
    <property type="project" value="UniProtKB-UniRule"/>
</dbReference>
<dbReference type="EC" id="2.7.1.170" evidence="1"/>
<comment type="pathway">
    <text evidence="1">Amino-sugar metabolism; 1,6-anhydro-N-acetylmuramate degradation.</text>
</comment>
<comment type="catalytic activity">
    <reaction evidence="1">
        <text>1,6-anhydro-N-acetyl-beta-muramate + ATP + H2O = N-acetyl-D-muramate 6-phosphate + ADP + H(+)</text>
        <dbReference type="Rhea" id="RHEA:24952"/>
        <dbReference type="ChEBI" id="CHEBI:15377"/>
        <dbReference type="ChEBI" id="CHEBI:15378"/>
        <dbReference type="ChEBI" id="CHEBI:30616"/>
        <dbReference type="ChEBI" id="CHEBI:58690"/>
        <dbReference type="ChEBI" id="CHEBI:58722"/>
        <dbReference type="ChEBI" id="CHEBI:456216"/>
        <dbReference type="EC" id="2.7.1.170"/>
    </reaction>
</comment>
<protein>
    <recommendedName>
        <fullName evidence="1">Anhydro-N-acetylmuramic acid kinase</fullName>
        <ecNumber evidence="1">2.7.1.170</ecNumber>
    </recommendedName>
    <alternativeName>
        <fullName evidence="1">AnhMurNAc kinase</fullName>
    </alternativeName>
</protein>
<evidence type="ECO:0000256" key="1">
    <source>
        <dbReference type="HAMAP-Rule" id="MF_01270"/>
    </source>
</evidence>